<feature type="signal peptide" evidence="1">
    <location>
        <begin position="1"/>
        <end position="23"/>
    </location>
</feature>
<gene>
    <name evidence="2" type="ORF">CANINC_000067</name>
</gene>
<dbReference type="OrthoDB" id="4091811at2759"/>
<sequence length="82" mass="9567">MPFLVTYRPAILLFFFIRQPVAAASLVGMFALWEADRNLELGIRDSFNEWRQGALGFSTVHTQYDAFKKIDEEKRTELLLKQ</sequence>
<name>A0A4T0X720_9ASCO</name>
<evidence type="ECO:0000256" key="1">
    <source>
        <dbReference type="SAM" id="SignalP"/>
    </source>
</evidence>
<keyword evidence="1" id="KW-0732">Signal</keyword>
<proteinExistence type="predicted"/>
<evidence type="ECO:0000313" key="2">
    <source>
        <dbReference type="EMBL" id="TID31356.1"/>
    </source>
</evidence>
<dbReference type="EMBL" id="SELW01000012">
    <property type="protein sequence ID" value="TID31356.1"/>
    <property type="molecule type" value="Genomic_DNA"/>
</dbReference>
<protein>
    <submittedName>
        <fullName evidence="2">Uncharacterized protein</fullName>
    </submittedName>
</protein>
<comment type="caution">
    <text evidence="2">The sequence shown here is derived from an EMBL/GenBank/DDBJ whole genome shotgun (WGS) entry which is preliminary data.</text>
</comment>
<dbReference type="Proteomes" id="UP000307173">
    <property type="component" value="Unassembled WGS sequence"/>
</dbReference>
<evidence type="ECO:0000313" key="3">
    <source>
        <dbReference type="Proteomes" id="UP000307173"/>
    </source>
</evidence>
<feature type="chain" id="PRO_5020265869" evidence="1">
    <location>
        <begin position="24"/>
        <end position="82"/>
    </location>
</feature>
<keyword evidence="3" id="KW-1185">Reference proteome</keyword>
<accession>A0A4T0X720</accession>
<reference evidence="2 3" key="1">
    <citation type="journal article" date="2019" name="Front. Genet.">
        <title>Whole-Genome Sequencing of the Opportunistic Yeast Pathogen Candida inconspicua Uncovers Its Hybrid Origin.</title>
        <authorList>
            <person name="Mixao V."/>
            <person name="Hansen A.P."/>
            <person name="Saus E."/>
            <person name="Boekhout T."/>
            <person name="Lass-Florl C."/>
            <person name="Gabaldon T."/>
        </authorList>
    </citation>
    <scope>NUCLEOTIDE SEQUENCE [LARGE SCALE GENOMIC DNA]</scope>
    <source>
        <strain evidence="2 3">CBS 180</strain>
    </source>
</reference>
<dbReference type="AlphaFoldDB" id="A0A4T0X720"/>
<organism evidence="2 3">
    <name type="scientific">Pichia inconspicua</name>
    <dbReference type="NCBI Taxonomy" id="52247"/>
    <lineage>
        <taxon>Eukaryota</taxon>
        <taxon>Fungi</taxon>
        <taxon>Dikarya</taxon>
        <taxon>Ascomycota</taxon>
        <taxon>Saccharomycotina</taxon>
        <taxon>Pichiomycetes</taxon>
        <taxon>Pichiales</taxon>
        <taxon>Pichiaceae</taxon>
        <taxon>Pichia</taxon>
    </lineage>
</organism>